<comment type="caution">
    <text evidence="1">The sequence shown here is derived from an EMBL/GenBank/DDBJ whole genome shotgun (WGS) entry which is preliminary data.</text>
</comment>
<evidence type="ECO:0000313" key="1">
    <source>
        <dbReference type="EMBL" id="NMR76096.1"/>
    </source>
</evidence>
<name>A0A7Y0N083_VIBAL</name>
<evidence type="ECO:0008006" key="3">
    <source>
        <dbReference type="Google" id="ProtNLM"/>
    </source>
</evidence>
<organism evidence="1 2">
    <name type="scientific">Vibrio alginolyticus</name>
    <dbReference type="NCBI Taxonomy" id="663"/>
    <lineage>
        <taxon>Bacteria</taxon>
        <taxon>Pseudomonadati</taxon>
        <taxon>Pseudomonadota</taxon>
        <taxon>Gammaproteobacteria</taxon>
        <taxon>Vibrionales</taxon>
        <taxon>Vibrionaceae</taxon>
        <taxon>Vibrio</taxon>
    </lineage>
</organism>
<dbReference type="EMBL" id="JABCMA010000035">
    <property type="protein sequence ID" value="NMR76096.1"/>
    <property type="molecule type" value="Genomic_DNA"/>
</dbReference>
<sequence>MAFSLCVDFSDLGGVQKHRIALLTT</sequence>
<accession>A0A7Y0N083</accession>
<proteinExistence type="predicted"/>
<gene>
    <name evidence="1" type="ORF">HKB35_21020</name>
</gene>
<evidence type="ECO:0000313" key="2">
    <source>
        <dbReference type="Proteomes" id="UP000565155"/>
    </source>
</evidence>
<protein>
    <recommendedName>
        <fullName evidence="3">DUF3265 domain-containing protein</fullName>
    </recommendedName>
</protein>
<dbReference type="Proteomes" id="UP000565155">
    <property type="component" value="Unassembled WGS sequence"/>
</dbReference>
<dbReference type="AlphaFoldDB" id="A0A7Y0N083"/>
<reference evidence="1 2" key="1">
    <citation type="submission" date="2020-04" db="EMBL/GenBank/DDBJ databases">
        <title>Whole-genome sequencing of Vibrio spp. from China reveals different genetic environments of blaCTX-M-14 among diverse lineages.</title>
        <authorList>
            <person name="Zheng Z."/>
            <person name="Ye L."/>
            <person name="Chen S."/>
        </authorList>
    </citation>
    <scope>NUCLEOTIDE SEQUENCE [LARGE SCALE GENOMIC DNA]</scope>
    <source>
        <strain evidence="1 2">Vb1636</strain>
    </source>
</reference>